<evidence type="ECO:0000259" key="10">
    <source>
        <dbReference type="Pfam" id="PF01423"/>
    </source>
</evidence>
<sequence length="78" mass="8845">MIVVMGVLINCHNKKELLGRVRAFDWYCNMVLESVLVPKTGKGKKKALPVIKDRLTSKIFLRGDISLFISHPFMGITK</sequence>
<feature type="domain" description="Sm" evidence="10">
    <location>
        <begin position="7"/>
        <end position="64"/>
    </location>
</feature>
<evidence type="ECO:0000313" key="11">
    <source>
        <dbReference type="EMBL" id="KAK3004101.1"/>
    </source>
</evidence>
<evidence type="ECO:0000256" key="1">
    <source>
        <dbReference type="ARBA" id="ARBA00004123"/>
    </source>
</evidence>
<keyword evidence="4" id="KW-0963">Cytoplasm</keyword>
<dbReference type="PANTHER" id="PTHR12777">
    <property type="entry name" value="SMALL NUCLEAR RIBONUCLEOPROTEIN SM D2"/>
    <property type="match status" value="1"/>
</dbReference>
<keyword evidence="5 9" id="KW-0507">mRNA processing</keyword>
<keyword evidence="6 9" id="KW-0508">mRNA splicing</keyword>
<dbReference type="Pfam" id="PF01423">
    <property type="entry name" value="LSM"/>
    <property type="match status" value="1"/>
</dbReference>
<dbReference type="GO" id="GO:0030532">
    <property type="term" value="C:small nuclear ribonucleoprotein complex"/>
    <property type="evidence" value="ECO:0007669"/>
    <property type="project" value="InterPro"/>
</dbReference>
<dbReference type="Gene3D" id="2.30.30.100">
    <property type="match status" value="1"/>
</dbReference>
<organism evidence="11 12">
    <name type="scientific">Escallonia herrerae</name>
    <dbReference type="NCBI Taxonomy" id="1293975"/>
    <lineage>
        <taxon>Eukaryota</taxon>
        <taxon>Viridiplantae</taxon>
        <taxon>Streptophyta</taxon>
        <taxon>Embryophyta</taxon>
        <taxon>Tracheophyta</taxon>
        <taxon>Spermatophyta</taxon>
        <taxon>Magnoliopsida</taxon>
        <taxon>eudicotyledons</taxon>
        <taxon>Gunneridae</taxon>
        <taxon>Pentapetalae</taxon>
        <taxon>asterids</taxon>
        <taxon>campanulids</taxon>
        <taxon>Escalloniales</taxon>
        <taxon>Escalloniaceae</taxon>
        <taxon>Escallonia</taxon>
    </lineage>
</organism>
<dbReference type="SUPFAM" id="SSF50182">
    <property type="entry name" value="Sm-like ribonucleoproteins"/>
    <property type="match status" value="1"/>
</dbReference>
<dbReference type="InterPro" id="IPR001163">
    <property type="entry name" value="Sm_dom_euk/arc"/>
</dbReference>
<reference evidence="11" key="1">
    <citation type="submission" date="2022-12" db="EMBL/GenBank/DDBJ databases">
        <title>Draft genome assemblies for two species of Escallonia (Escalloniales).</title>
        <authorList>
            <person name="Chanderbali A."/>
            <person name="Dervinis C."/>
            <person name="Anghel I."/>
            <person name="Soltis D."/>
            <person name="Soltis P."/>
            <person name="Zapata F."/>
        </authorList>
    </citation>
    <scope>NUCLEOTIDE SEQUENCE</scope>
    <source>
        <strain evidence="11">UCBG64.0493</strain>
        <tissue evidence="11">Leaf</tissue>
    </source>
</reference>
<evidence type="ECO:0000313" key="12">
    <source>
        <dbReference type="Proteomes" id="UP001188597"/>
    </source>
</evidence>
<dbReference type="GO" id="GO:0005829">
    <property type="term" value="C:cytosol"/>
    <property type="evidence" value="ECO:0007669"/>
    <property type="project" value="UniProtKB-SubCell"/>
</dbReference>
<evidence type="ECO:0000256" key="4">
    <source>
        <dbReference type="ARBA" id="ARBA00022490"/>
    </source>
</evidence>
<dbReference type="InterPro" id="IPR010920">
    <property type="entry name" value="LSM_dom_sf"/>
</dbReference>
<evidence type="ECO:0000256" key="5">
    <source>
        <dbReference type="ARBA" id="ARBA00022664"/>
    </source>
</evidence>
<evidence type="ECO:0000256" key="7">
    <source>
        <dbReference type="ARBA" id="ARBA00023242"/>
    </source>
</evidence>
<proteinExistence type="inferred from homology"/>
<keyword evidence="8 9" id="KW-0687">Ribonucleoprotein</keyword>
<dbReference type="GO" id="GO:0006397">
    <property type="term" value="P:mRNA processing"/>
    <property type="evidence" value="ECO:0007669"/>
    <property type="project" value="UniProtKB-KW"/>
</dbReference>
<keyword evidence="12" id="KW-1185">Reference proteome</keyword>
<evidence type="ECO:0000256" key="3">
    <source>
        <dbReference type="ARBA" id="ARBA00008146"/>
    </source>
</evidence>
<name>A0AA88V8U2_9ASTE</name>
<dbReference type="Proteomes" id="UP001188597">
    <property type="component" value="Unassembled WGS sequence"/>
</dbReference>
<comment type="caution">
    <text evidence="11">The sequence shown here is derived from an EMBL/GenBank/DDBJ whole genome shotgun (WGS) entry which is preliminary data.</text>
</comment>
<evidence type="ECO:0000256" key="9">
    <source>
        <dbReference type="RuleBase" id="RU365051"/>
    </source>
</evidence>
<protein>
    <recommendedName>
        <fullName evidence="9">Small nuclear ribonucleoprotein Sm D2</fullName>
        <shortName evidence="9">Sm-D2</shortName>
    </recommendedName>
    <alternativeName>
        <fullName evidence="9">snRNP core protein D2</fullName>
    </alternativeName>
</protein>
<gene>
    <name evidence="11" type="ORF">RJ639_019148</name>
</gene>
<comment type="similarity">
    <text evidence="3 9">Belongs to the snRNP core protein family.</text>
</comment>
<dbReference type="EMBL" id="JAVXUP010002311">
    <property type="protein sequence ID" value="KAK3004101.1"/>
    <property type="molecule type" value="Genomic_DNA"/>
</dbReference>
<evidence type="ECO:0000256" key="6">
    <source>
        <dbReference type="ARBA" id="ARBA00023187"/>
    </source>
</evidence>
<dbReference type="InterPro" id="IPR027248">
    <property type="entry name" value="Sm_D2"/>
</dbReference>
<keyword evidence="7 9" id="KW-0539">Nucleus</keyword>
<evidence type="ECO:0000256" key="8">
    <source>
        <dbReference type="ARBA" id="ARBA00023274"/>
    </source>
</evidence>
<accession>A0AA88V8U2</accession>
<comment type="subcellular location">
    <subcellularLocation>
        <location evidence="2">Cytoplasm</location>
        <location evidence="2">Cytosol</location>
    </subcellularLocation>
    <subcellularLocation>
        <location evidence="1 9">Nucleus</location>
    </subcellularLocation>
</comment>
<evidence type="ECO:0000256" key="2">
    <source>
        <dbReference type="ARBA" id="ARBA00004514"/>
    </source>
</evidence>
<dbReference type="AlphaFoldDB" id="A0AA88V8U2"/>
<dbReference type="GO" id="GO:0008380">
    <property type="term" value="P:RNA splicing"/>
    <property type="evidence" value="ECO:0007669"/>
    <property type="project" value="UniProtKB-KW"/>
</dbReference>